<protein>
    <submittedName>
        <fullName evidence="1">Uncharacterized protein</fullName>
    </submittedName>
</protein>
<reference evidence="1 2" key="1">
    <citation type="submission" date="2018-06" db="EMBL/GenBank/DDBJ databases">
        <authorList>
            <consortium name="Pathogen Informatics"/>
            <person name="Doyle S."/>
        </authorList>
    </citation>
    <scope>NUCLEOTIDE SEQUENCE [LARGE SCALE GENOMIC DNA]</scope>
    <source>
        <strain evidence="1 2">NCTC13063</strain>
    </source>
</reference>
<proteinExistence type="predicted"/>
<sequence length="110" mass="13197">MVLGDKIIHTLPLQKCSYKGFYHPFFIWERIGKCANLHNYTGRNRICTCVQFYFGIIEECLFPVFRAFGYIRKFFVLPQACCYFFHEMRQERFDLVAAHFFTDDSEIDIL</sequence>
<accession>A0AAQ1UFY5</accession>
<gene>
    <name evidence="1" type="ORF">NCTC13063_00153</name>
</gene>
<name>A0AAQ1UFY5_9BACT</name>
<dbReference type="EMBL" id="UGTJ01000001">
    <property type="protein sequence ID" value="SUB78902.1"/>
    <property type="molecule type" value="Genomic_DNA"/>
</dbReference>
<comment type="caution">
    <text evidence="1">The sequence shown here is derived from an EMBL/GenBank/DDBJ whole genome shotgun (WGS) entry which is preliminary data.</text>
</comment>
<evidence type="ECO:0000313" key="2">
    <source>
        <dbReference type="Proteomes" id="UP000255283"/>
    </source>
</evidence>
<dbReference type="AlphaFoldDB" id="A0AAQ1UFY5"/>
<dbReference type="Proteomes" id="UP000255283">
    <property type="component" value="Unassembled WGS sequence"/>
</dbReference>
<organism evidence="1 2">
    <name type="scientific">Segatella buccae</name>
    <dbReference type="NCBI Taxonomy" id="28126"/>
    <lineage>
        <taxon>Bacteria</taxon>
        <taxon>Pseudomonadati</taxon>
        <taxon>Bacteroidota</taxon>
        <taxon>Bacteroidia</taxon>
        <taxon>Bacteroidales</taxon>
        <taxon>Prevotellaceae</taxon>
        <taxon>Segatella</taxon>
    </lineage>
</organism>
<evidence type="ECO:0000313" key="1">
    <source>
        <dbReference type="EMBL" id="SUB78902.1"/>
    </source>
</evidence>